<feature type="transmembrane region" description="Helical" evidence="1">
    <location>
        <begin position="24"/>
        <end position="43"/>
    </location>
</feature>
<gene>
    <name evidence="2" type="ORF">FYJ37_02115</name>
</gene>
<dbReference type="GeneID" id="62697399"/>
<evidence type="ECO:0000313" key="2">
    <source>
        <dbReference type="EMBL" id="MSS39179.1"/>
    </source>
</evidence>
<dbReference type="Gene3D" id="1.20.1250.20">
    <property type="entry name" value="MFS general substrate transporter like domains"/>
    <property type="match status" value="1"/>
</dbReference>
<dbReference type="SUPFAM" id="SSF103473">
    <property type="entry name" value="MFS general substrate transporter"/>
    <property type="match status" value="1"/>
</dbReference>
<evidence type="ECO:0000256" key="1">
    <source>
        <dbReference type="SAM" id="Phobius"/>
    </source>
</evidence>
<dbReference type="Proteomes" id="UP000462363">
    <property type="component" value="Unassembled WGS sequence"/>
</dbReference>
<keyword evidence="1" id="KW-1133">Transmembrane helix</keyword>
<evidence type="ECO:0000313" key="3">
    <source>
        <dbReference type="Proteomes" id="UP000462363"/>
    </source>
</evidence>
<keyword evidence="1" id="KW-0472">Membrane</keyword>
<proteinExistence type="predicted"/>
<organism evidence="2 3">
    <name type="scientific">Clostridium scindens (strain JCM 10418 / VPI 12708)</name>
    <dbReference type="NCBI Taxonomy" id="29347"/>
    <lineage>
        <taxon>Bacteria</taxon>
        <taxon>Bacillati</taxon>
        <taxon>Bacillota</taxon>
        <taxon>Clostridia</taxon>
        <taxon>Lachnospirales</taxon>
        <taxon>Lachnospiraceae</taxon>
    </lineage>
</organism>
<name>A0A844FA54_CLOSV</name>
<sequence>MSIGEMVFSPLGNSFITMLAPAKVIGALLGFWPIAVFFATLIYPKLYAYLKTVPFQIGYGIVAAIVIVMGIILWLLSGRLDQLAKAE</sequence>
<accession>A0A844FA54</accession>
<keyword evidence="1" id="KW-0812">Transmembrane</keyword>
<feature type="transmembrane region" description="Helical" evidence="1">
    <location>
        <begin position="55"/>
        <end position="76"/>
    </location>
</feature>
<dbReference type="AlphaFoldDB" id="A0A844FA54"/>
<reference evidence="2 3" key="1">
    <citation type="submission" date="2019-08" db="EMBL/GenBank/DDBJ databases">
        <title>In-depth cultivation of the pig gut microbiome towards novel bacterial diversity and tailored functional studies.</title>
        <authorList>
            <person name="Wylensek D."/>
            <person name="Hitch T.C.A."/>
            <person name="Clavel T."/>
        </authorList>
    </citation>
    <scope>NUCLEOTIDE SEQUENCE [LARGE SCALE GENOMIC DNA]</scope>
    <source>
        <strain evidence="2 3">BL-389-WT-3D</strain>
    </source>
</reference>
<dbReference type="RefSeq" id="WP_004606711.1">
    <property type="nucleotide sequence ID" value="NZ_AP024846.1"/>
</dbReference>
<comment type="caution">
    <text evidence="2">The sequence shown here is derived from an EMBL/GenBank/DDBJ whole genome shotgun (WGS) entry which is preliminary data.</text>
</comment>
<dbReference type="EMBL" id="VUMB01000003">
    <property type="protein sequence ID" value="MSS39179.1"/>
    <property type="molecule type" value="Genomic_DNA"/>
</dbReference>
<protein>
    <submittedName>
        <fullName evidence="2">Peptide MFS transporter</fullName>
    </submittedName>
</protein>
<dbReference type="InterPro" id="IPR036259">
    <property type="entry name" value="MFS_trans_sf"/>
</dbReference>